<evidence type="ECO:0000256" key="3">
    <source>
        <dbReference type="SAM" id="MobiDB-lite"/>
    </source>
</evidence>
<feature type="domain" description="Plant heme peroxidase family profile" evidence="4">
    <location>
        <begin position="39"/>
        <end position="103"/>
    </location>
</feature>
<evidence type="ECO:0000256" key="2">
    <source>
        <dbReference type="RuleBase" id="RU004241"/>
    </source>
</evidence>
<reference evidence="5" key="2">
    <citation type="submission" date="2020-10" db="EMBL/GenBank/DDBJ databases">
        <authorList>
            <person name="Cooper E.A."/>
            <person name="Brenton Z.W."/>
            <person name="Flinn B.S."/>
            <person name="Jenkins J."/>
            <person name="Shu S."/>
            <person name="Flowers D."/>
            <person name="Luo F."/>
            <person name="Wang Y."/>
            <person name="Xia P."/>
            <person name="Barry K."/>
            <person name="Daum C."/>
            <person name="Lipzen A."/>
            <person name="Yoshinaga Y."/>
            <person name="Schmutz J."/>
            <person name="Saski C."/>
            <person name="Vermerris W."/>
            <person name="Kresovich S."/>
        </authorList>
    </citation>
    <scope>NUCLEOTIDE SEQUENCE</scope>
</reference>
<organism evidence="5 6">
    <name type="scientific">Sorghum bicolor</name>
    <name type="common">Sorghum</name>
    <name type="synonym">Sorghum vulgare</name>
    <dbReference type="NCBI Taxonomy" id="4558"/>
    <lineage>
        <taxon>Eukaryota</taxon>
        <taxon>Viridiplantae</taxon>
        <taxon>Streptophyta</taxon>
        <taxon>Embryophyta</taxon>
        <taxon>Tracheophyta</taxon>
        <taxon>Spermatophyta</taxon>
        <taxon>Magnoliopsida</taxon>
        <taxon>Liliopsida</taxon>
        <taxon>Poales</taxon>
        <taxon>Poaceae</taxon>
        <taxon>PACMAD clade</taxon>
        <taxon>Panicoideae</taxon>
        <taxon>Andropogonodae</taxon>
        <taxon>Andropogoneae</taxon>
        <taxon>Sorghinae</taxon>
        <taxon>Sorghum</taxon>
    </lineage>
</organism>
<evidence type="ECO:0000259" key="4">
    <source>
        <dbReference type="PROSITE" id="PS50873"/>
    </source>
</evidence>
<sequence>LASIVYLFGHLEDVRSGEEKCVRAASAAGAGDQGWGCRKGCGASVLLSGPNDEHSVGADTTLSHGRAGPRHPRQGRASTTDPNCAYKVSCADILALAVRDVIS</sequence>
<accession>A0A921QF53</accession>
<dbReference type="EMBL" id="CM027687">
    <property type="protein sequence ID" value="KAG0520698.1"/>
    <property type="molecule type" value="Genomic_DNA"/>
</dbReference>
<gene>
    <name evidence="5" type="ORF">BDA96_08G096500</name>
</gene>
<evidence type="ECO:0000313" key="6">
    <source>
        <dbReference type="Proteomes" id="UP000807115"/>
    </source>
</evidence>
<dbReference type="Pfam" id="PF00141">
    <property type="entry name" value="peroxidase"/>
    <property type="match status" value="1"/>
</dbReference>
<dbReference type="AlphaFoldDB" id="A0A921QF53"/>
<dbReference type="Proteomes" id="UP000807115">
    <property type="component" value="Chromosome 8"/>
</dbReference>
<comment type="caution">
    <text evidence="5">The sequence shown here is derived from an EMBL/GenBank/DDBJ whole genome shotgun (WGS) entry which is preliminary data.</text>
</comment>
<dbReference type="InterPro" id="IPR002016">
    <property type="entry name" value="Haem_peroxidase"/>
</dbReference>
<evidence type="ECO:0000256" key="1">
    <source>
        <dbReference type="ARBA" id="ARBA00022837"/>
    </source>
</evidence>
<dbReference type="SUPFAM" id="SSF48113">
    <property type="entry name" value="Heme-dependent peroxidases"/>
    <property type="match status" value="1"/>
</dbReference>
<dbReference type="GO" id="GO:0006979">
    <property type="term" value="P:response to oxidative stress"/>
    <property type="evidence" value="ECO:0007669"/>
    <property type="project" value="InterPro"/>
</dbReference>
<dbReference type="InterPro" id="IPR010255">
    <property type="entry name" value="Haem_peroxidase_sf"/>
</dbReference>
<dbReference type="GO" id="GO:0004601">
    <property type="term" value="F:peroxidase activity"/>
    <property type="evidence" value="ECO:0007669"/>
    <property type="project" value="InterPro"/>
</dbReference>
<dbReference type="GO" id="GO:0020037">
    <property type="term" value="F:heme binding"/>
    <property type="evidence" value="ECO:0007669"/>
    <property type="project" value="InterPro"/>
</dbReference>
<feature type="region of interest" description="Disordered" evidence="3">
    <location>
        <begin position="51"/>
        <end position="82"/>
    </location>
</feature>
<name>A0A921QF53_SORBI</name>
<feature type="non-terminal residue" evidence="5">
    <location>
        <position position="1"/>
    </location>
</feature>
<evidence type="ECO:0000313" key="5">
    <source>
        <dbReference type="EMBL" id="KAG0520698.1"/>
    </source>
</evidence>
<protein>
    <recommendedName>
        <fullName evidence="4">Plant heme peroxidase family profile domain-containing protein</fullName>
    </recommendedName>
</protein>
<comment type="similarity">
    <text evidence="2">Belongs to the peroxidase family.</text>
</comment>
<reference evidence="5" key="1">
    <citation type="journal article" date="2019" name="BMC Genomics">
        <title>A new reference genome for Sorghum bicolor reveals high levels of sequence similarity between sweet and grain genotypes: implications for the genetics of sugar metabolism.</title>
        <authorList>
            <person name="Cooper E.A."/>
            <person name="Brenton Z.W."/>
            <person name="Flinn B.S."/>
            <person name="Jenkins J."/>
            <person name="Shu S."/>
            <person name="Flowers D."/>
            <person name="Luo F."/>
            <person name="Wang Y."/>
            <person name="Xia P."/>
            <person name="Barry K."/>
            <person name="Daum C."/>
            <person name="Lipzen A."/>
            <person name="Yoshinaga Y."/>
            <person name="Schmutz J."/>
            <person name="Saski C."/>
            <person name="Vermerris W."/>
            <person name="Kresovich S."/>
        </authorList>
    </citation>
    <scope>NUCLEOTIDE SEQUENCE</scope>
</reference>
<proteinExistence type="inferred from homology"/>
<dbReference type="Gene3D" id="1.10.520.10">
    <property type="match status" value="1"/>
</dbReference>
<keyword evidence="1" id="KW-0106">Calcium</keyword>
<dbReference type="PROSITE" id="PS50873">
    <property type="entry name" value="PEROXIDASE_4"/>
    <property type="match status" value="1"/>
</dbReference>